<evidence type="ECO:0000313" key="2">
    <source>
        <dbReference type="EMBL" id="MBC5687685.1"/>
    </source>
</evidence>
<reference evidence="2" key="1">
    <citation type="submission" date="2020-08" db="EMBL/GenBank/DDBJ databases">
        <title>Genome public.</title>
        <authorList>
            <person name="Liu C."/>
            <person name="Sun Q."/>
        </authorList>
    </citation>
    <scope>NUCLEOTIDE SEQUENCE</scope>
    <source>
        <strain evidence="2">NSJ-55</strain>
    </source>
</reference>
<protein>
    <submittedName>
        <fullName evidence="2">Uncharacterized protein</fullName>
    </submittedName>
</protein>
<dbReference type="InterPro" id="IPR046720">
    <property type="entry name" value="DUF6612"/>
</dbReference>
<sequence>MDQIKKKRRVALTGKYVALIGVCLACLTGCSQVTSKKLVDNAAKNMEKEKSFANTVKLDFQVDAVVDSMGVSMEMEMESTASPRAGHAAGTAKVNVKGTEVASEMEIYQVTEGNEHVTYSSIYDEWTKETAGASSQIGVNENFFQSAKEPMEAFHLSKETVEVEGKECYQMYGDIPCKELTDFLGEEMIYAFGLLELPEMDTVENMKIPVIFDVYKEEMLPARMIVDMKEAVENLYDSYGEGKNVSDFTIELIFRDYGKVPQIQVPQEVKEAAE</sequence>
<dbReference type="Pfam" id="PF20316">
    <property type="entry name" value="DUF6612"/>
    <property type="match status" value="1"/>
</dbReference>
<name>A0A923LFF1_9FIRM</name>
<dbReference type="RefSeq" id="WP_186874358.1">
    <property type="nucleotide sequence ID" value="NZ_JACOPF010000001.1"/>
</dbReference>
<dbReference type="Proteomes" id="UP000652477">
    <property type="component" value="Unassembled WGS sequence"/>
</dbReference>
<keyword evidence="3" id="KW-1185">Reference proteome</keyword>
<organism evidence="2 3">
    <name type="scientific">Mediterraneibacter hominis</name>
    <dbReference type="NCBI Taxonomy" id="2763054"/>
    <lineage>
        <taxon>Bacteria</taxon>
        <taxon>Bacillati</taxon>
        <taxon>Bacillota</taxon>
        <taxon>Clostridia</taxon>
        <taxon>Lachnospirales</taxon>
        <taxon>Lachnospiraceae</taxon>
        <taxon>Mediterraneibacter</taxon>
    </lineage>
</organism>
<comment type="caution">
    <text evidence="2">The sequence shown here is derived from an EMBL/GenBank/DDBJ whole genome shotgun (WGS) entry which is preliminary data.</text>
</comment>
<gene>
    <name evidence="2" type="ORF">H8S37_01880</name>
</gene>
<proteinExistence type="predicted"/>
<dbReference type="AlphaFoldDB" id="A0A923LFF1"/>
<feature type="signal peptide" evidence="1">
    <location>
        <begin position="1"/>
        <end position="25"/>
    </location>
</feature>
<dbReference type="Gene3D" id="2.50.20.20">
    <property type="match status" value="1"/>
</dbReference>
<evidence type="ECO:0000256" key="1">
    <source>
        <dbReference type="SAM" id="SignalP"/>
    </source>
</evidence>
<dbReference type="EMBL" id="JACOPF010000001">
    <property type="protein sequence ID" value="MBC5687685.1"/>
    <property type="molecule type" value="Genomic_DNA"/>
</dbReference>
<evidence type="ECO:0000313" key="3">
    <source>
        <dbReference type="Proteomes" id="UP000652477"/>
    </source>
</evidence>
<accession>A0A923LFF1</accession>
<keyword evidence="1" id="KW-0732">Signal</keyword>
<feature type="chain" id="PRO_5038513309" evidence="1">
    <location>
        <begin position="26"/>
        <end position="274"/>
    </location>
</feature>